<dbReference type="GO" id="GO:0016831">
    <property type="term" value="F:carboxy-lyase activity"/>
    <property type="evidence" value="ECO:0007669"/>
    <property type="project" value="InterPro"/>
</dbReference>
<organism evidence="3">
    <name type="scientific">marine metagenome</name>
    <dbReference type="NCBI Taxonomy" id="408172"/>
    <lineage>
        <taxon>unclassified sequences</taxon>
        <taxon>metagenomes</taxon>
        <taxon>ecological metagenomes</taxon>
    </lineage>
</organism>
<dbReference type="Pfam" id="PF04909">
    <property type="entry name" value="Amidohydro_2"/>
    <property type="match status" value="1"/>
</dbReference>
<keyword evidence="1" id="KW-0456">Lyase</keyword>
<dbReference type="PANTHER" id="PTHR21240">
    <property type="entry name" value="2-AMINO-3-CARBOXYLMUCONATE-6-SEMIALDEHYDE DECARBOXYLASE"/>
    <property type="match status" value="1"/>
</dbReference>
<sequence length="381" mass="43063">MQVNHPIISADSHIAEAPNTYTDYIDPQWRDVAPHVVETEDKGDVYVIDGMKRTINMGLIAAAGQAPEELKPNAKWEELPRSGWDSNYRLADQNRDGVSAEVIYPSVGMVLCNHPDADYKKAAMDAYNRWISDYCSVDVKRLLAIGQTPLRSVEEGITELEAMKNAGLRGVMMPGDPATDFDYDDPRWDPFWQAAIELELPLSWHILTAKGSGRPRGPKANAFMTIIRANQDIMGTLVFGGVFERNPELRVVCVEADAGWVPHYMYRMDHAYKRHRYWLPPGQELSKLPSEYFSESIYTTFQDDWVAFKMVDHVNHKRLLWANDFPHSDSTWPWSQELLDEHAADLTSEQSRDILCNNSAELYGIDTSELPIGGDSLAATA</sequence>
<dbReference type="GO" id="GO:0019748">
    <property type="term" value="P:secondary metabolic process"/>
    <property type="evidence" value="ECO:0007669"/>
    <property type="project" value="TreeGrafter"/>
</dbReference>
<dbReference type="GO" id="GO:0005737">
    <property type="term" value="C:cytoplasm"/>
    <property type="evidence" value="ECO:0007669"/>
    <property type="project" value="TreeGrafter"/>
</dbReference>
<dbReference type="InterPro" id="IPR006680">
    <property type="entry name" value="Amidohydro-rel"/>
</dbReference>
<protein>
    <recommendedName>
        <fullName evidence="2">Amidohydrolase-related domain-containing protein</fullName>
    </recommendedName>
</protein>
<dbReference type="InterPro" id="IPR032465">
    <property type="entry name" value="ACMSD"/>
</dbReference>
<dbReference type="GO" id="GO:0016787">
    <property type="term" value="F:hydrolase activity"/>
    <property type="evidence" value="ECO:0007669"/>
    <property type="project" value="InterPro"/>
</dbReference>
<gene>
    <name evidence="3" type="ORF">METZ01_LOCUS17002</name>
</gene>
<dbReference type="PANTHER" id="PTHR21240:SF28">
    <property type="entry name" value="ISO-OROTATE DECARBOXYLASE (EUROFUNG)"/>
    <property type="match status" value="1"/>
</dbReference>
<accession>A0A381PCX5</accession>
<dbReference type="InterPro" id="IPR032466">
    <property type="entry name" value="Metal_Hydrolase"/>
</dbReference>
<evidence type="ECO:0000259" key="2">
    <source>
        <dbReference type="Pfam" id="PF04909"/>
    </source>
</evidence>
<evidence type="ECO:0000256" key="1">
    <source>
        <dbReference type="ARBA" id="ARBA00023239"/>
    </source>
</evidence>
<dbReference type="Gene3D" id="3.20.20.140">
    <property type="entry name" value="Metal-dependent hydrolases"/>
    <property type="match status" value="1"/>
</dbReference>
<proteinExistence type="predicted"/>
<dbReference type="SUPFAM" id="SSF51556">
    <property type="entry name" value="Metallo-dependent hydrolases"/>
    <property type="match status" value="1"/>
</dbReference>
<evidence type="ECO:0000313" key="3">
    <source>
        <dbReference type="EMBL" id="SUZ64148.1"/>
    </source>
</evidence>
<name>A0A381PCX5_9ZZZZ</name>
<feature type="domain" description="Amidohydrolase-related" evidence="2">
    <location>
        <begin position="121"/>
        <end position="365"/>
    </location>
</feature>
<dbReference type="EMBL" id="UINC01000928">
    <property type="protein sequence ID" value="SUZ64148.1"/>
    <property type="molecule type" value="Genomic_DNA"/>
</dbReference>
<dbReference type="AlphaFoldDB" id="A0A381PCX5"/>
<reference evidence="3" key="1">
    <citation type="submission" date="2018-05" db="EMBL/GenBank/DDBJ databases">
        <authorList>
            <person name="Lanie J.A."/>
            <person name="Ng W.-L."/>
            <person name="Kazmierczak K.M."/>
            <person name="Andrzejewski T.M."/>
            <person name="Davidsen T.M."/>
            <person name="Wayne K.J."/>
            <person name="Tettelin H."/>
            <person name="Glass J.I."/>
            <person name="Rusch D."/>
            <person name="Podicherti R."/>
            <person name="Tsui H.-C.T."/>
            <person name="Winkler M.E."/>
        </authorList>
    </citation>
    <scope>NUCLEOTIDE SEQUENCE</scope>
</reference>